<dbReference type="EMBL" id="DTHS01000033">
    <property type="protein sequence ID" value="HHR49031.1"/>
    <property type="molecule type" value="Genomic_DNA"/>
</dbReference>
<dbReference type="InterPro" id="IPR036571">
    <property type="entry name" value="MECDP_synthase_sf"/>
</dbReference>
<dbReference type="AlphaFoldDB" id="A0A7V6CNB0"/>
<feature type="site" description="Transition state stabilizer" evidence="7">
    <location>
        <position position="136"/>
    </location>
</feature>
<dbReference type="NCBIfam" id="TIGR00151">
    <property type="entry name" value="ispF"/>
    <property type="match status" value="1"/>
</dbReference>
<evidence type="ECO:0000256" key="8">
    <source>
        <dbReference type="RuleBase" id="RU004395"/>
    </source>
</evidence>
<evidence type="ECO:0000256" key="1">
    <source>
        <dbReference type="ARBA" id="ARBA00000200"/>
    </source>
</evidence>
<dbReference type="GO" id="GO:0019288">
    <property type="term" value="P:isopentenyl diphosphate biosynthetic process, methylerythritol 4-phosphate pathway"/>
    <property type="evidence" value="ECO:0007669"/>
    <property type="project" value="UniProtKB-UniRule"/>
</dbReference>
<dbReference type="PANTHER" id="PTHR43181:SF1">
    <property type="entry name" value="2-C-METHYL-D-ERYTHRITOL 2,4-CYCLODIPHOSPHATE SYNTHASE, CHLOROPLASTIC"/>
    <property type="match status" value="1"/>
</dbReference>
<feature type="binding site" evidence="7">
    <location>
        <begin position="11"/>
        <end position="13"/>
    </location>
    <ligand>
        <name>4-CDP-2-C-methyl-D-erythritol 2-phosphate</name>
        <dbReference type="ChEBI" id="CHEBI:57919"/>
    </ligand>
</feature>
<dbReference type="GO" id="GO:0008685">
    <property type="term" value="F:2-C-methyl-D-erythritol 2,4-cyclodiphosphate synthase activity"/>
    <property type="evidence" value="ECO:0007669"/>
    <property type="project" value="UniProtKB-UniRule"/>
</dbReference>
<evidence type="ECO:0000256" key="6">
    <source>
        <dbReference type="ARBA" id="ARBA00023239"/>
    </source>
</evidence>
<evidence type="ECO:0000256" key="3">
    <source>
        <dbReference type="ARBA" id="ARBA00012579"/>
    </source>
</evidence>
<sequence length="157" mass="17803">MREIKIGFGFDSHPLRKKRKLIIGGIEIPFKYGLFGHSDADILFHALADALLSAIGDYDIGYYFPPTDKKLKGISSTFILKEVNKKIKKDGYQVKNISAVIVINKPRLLPYLPQMKKNISEILKIKEKAIGISFKTWEGFLNNKVAACFCTVLLEKR</sequence>
<dbReference type="PANTHER" id="PTHR43181">
    <property type="entry name" value="2-C-METHYL-D-ERYTHRITOL 2,4-CYCLODIPHOSPHATE SYNTHASE, CHLOROPLASTIC"/>
    <property type="match status" value="1"/>
</dbReference>
<feature type="domain" description="2-C-methyl-D-erythritol 2,4-cyclodiphosphate synthase" evidence="9">
    <location>
        <begin position="4"/>
        <end position="154"/>
    </location>
</feature>
<comment type="pathway">
    <text evidence="2 7">Isoprenoid biosynthesis; isopentenyl diphosphate biosynthesis via DXP pathway; isopentenyl diphosphate from 1-deoxy-D-xylulose 5-phosphate: step 4/6.</text>
</comment>
<evidence type="ECO:0000256" key="7">
    <source>
        <dbReference type="HAMAP-Rule" id="MF_00107"/>
    </source>
</evidence>
<comment type="similarity">
    <text evidence="7 8">Belongs to the IspF family.</text>
</comment>
<reference evidence="10" key="1">
    <citation type="journal article" date="2020" name="mSystems">
        <title>Genome- and Community-Level Interaction Insights into Carbon Utilization and Element Cycling Functions of Hydrothermarchaeota in Hydrothermal Sediment.</title>
        <authorList>
            <person name="Zhou Z."/>
            <person name="Liu Y."/>
            <person name="Xu W."/>
            <person name="Pan J."/>
            <person name="Luo Z.H."/>
            <person name="Li M."/>
        </authorList>
    </citation>
    <scope>NUCLEOTIDE SEQUENCE [LARGE SCALE GENOMIC DNA]</scope>
    <source>
        <strain evidence="10">SpSt-791</strain>
    </source>
</reference>
<dbReference type="CDD" id="cd00554">
    <property type="entry name" value="MECDP_synthase"/>
    <property type="match status" value="1"/>
</dbReference>
<feature type="binding site" evidence="7">
    <location>
        <position position="11"/>
    </location>
    <ligand>
        <name>a divalent metal cation</name>
        <dbReference type="ChEBI" id="CHEBI:60240"/>
    </ligand>
</feature>
<keyword evidence="4 7" id="KW-0479">Metal-binding</keyword>
<comment type="catalytic activity">
    <reaction evidence="1 7 8">
        <text>4-CDP-2-C-methyl-D-erythritol 2-phosphate = 2-C-methyl-D-erythritol 2,4-cyclic diphosphate + CMP</text>
        <dbReference type="Rhea" id="RHEA:23864"/>
        <dbReference type="ChEBI" id="CHEBI:57919"/>
        <dbReference type="ChEBI" id="CHEBI:58483"/>
        <dbReference type="ChEBI" id="CHEBI:60377"/>
        <dbReference type="EC" id="4.6.1.12"/>
    </reaction>
</comment>
<dbReference type="Gene3D" id="3.30.1330.50">
    <property type="entry name" value="2-C-methyl-D-erythritol 2,4-cyclodiphosphate synthase"/>
    <property type="match status" value="1"/>
</dbReference>
<feature type="site" description="Transition state stabilizer" evidence="7">
    <location>
        <position position="37"/>
    </location>
</feature>
<dbReference type="HAMAP" id="MF_00107">
    <property type="entry name" value="IspF"/>
    <property type="match status" value="1"/>
</dbReference>
<dbReference type="PROSITE" id="PS01350">
    <property type="entry name" value="ISPF"/>
    <property type="match status" value="1"/>
</dbReference>
<comment type="caution">
    <text evidence="7">Lacks conserved residue(s) required for the propagation of feature annotation.</text>
</comment>
<evidence type="ECO:0000313" key="10">
    <source>
        <dbReference type="EMBL" id="HHR49031.1"/>
    </source>
</evidence>
<keyword evidence="6 7" id="KW-0456">Lyase</keyword>
<feature type="binding site" evidence="7">
    <location>
        <begin position="59"/>
        <end position="61"/>
    </location>
    <ligand>
        <name>4-CDP-2-C-methyl-D-erythritol 2-phosphate</name>
        <dbReference type="ChEBI" id="CHEBI:57919"/>
    </ligand>
</feature>
<evidence type="ECO:0000256" key="2">
    <source>
        <dbReference type="ARBA" id="ARBA00004709"/>
    </source>
</evidence>
<dbReference type="InterPro" id="IPR003526">
    <property type="entry name" value="MECDP_synthase"/>
</dbReference>
<feature type="binding site" evidence="7">
    <location>
        <begin position="37"/>
        <end position="38"/>
    </location>
    <ligand>
        <name>4-CDP-2-C-methyl-D-erythritol 2-phosphate</name>
        <dbReference type="ChEBI" id="CHEBI:57919"/>
    </ligand>
</feature>
<gene>
    <name evidence="7 10" type="primary">ispF</name>
    <name evidence="10" type="ORF">ENV79_05295</name>
</gene>
<dbReference type="GO" id="GO:0046872">
    <property type="term" value="F:metal ion binding"/>
    <property type="evidence" value="ECO:0007669"/>
    <property type="project" value="UniProtKB-KW"/>
</dbReference>
<feature type="binding site" evidence="7">
    <location>
        <position position="13"/>
    </location>
    <ligand>
        <name>a divalent metal cation</name>
        <dbReference type="ChEBI" id="CHEBI:60240"/>
    </ligand>
</feature>
<dbReference type="Pfam" id="PF02542">
    <property type="entry name" value="YgbB"/>
    <property type="match status" value="1"/>
</dbReference>
<comment type="function">
    <text evidence="7">Involved in the biosynthesis of isopentenyl diphosphate (IPP) and dimethylallyl diphosphate (DMAPP), two major building blocks of isoprenoid compounds. Catalyzes the conversion of 4-diphosphocytidyl-2-C-methyl-D-erythritol 2-phosphate (CDP-ME2P) to 2-C-methyl-D-erythritol 2,4-cyclodiphosphate (ME-CPP) with a corresponding release of cytidine 5-monophosphate (CMP).</text>
</comment>
<accession>A0A7V6CNB0</accession>
<proteinExistence type="inferred from homology"/>
<evidence type="ECO:0000259" key="9">
    <source>
        <dbReference type="Pfam" id="PF02542"/>
    </source>
</evidence>
<evidence type="ECO:0000256" key="4">
    <source>
        <dbReference type="ARBA" id="ARBA00022723"/>
    </source>
</evidence>
<dbReference type="InterPro" id="IPR020555">
    <property type="entry name" value="MECDP_synthase_CS"/>
</dbReference>
<keyword evidence="5 7" id="KW-0414">Isoprene biosynthesis</keyword>
<comment type="caution">
    <text evidence="10">The sequence shown here is derived from an EMBL/GenBank/DDBJ whole genome shotgun (WGS) entry which is preliminary data.</text>
</comment>
<name>A0A7V6CNB0_UNCW3</name>
<dbReference type="SUPFAM" id="SSF69765">
    <property type="entry name" value="IpsF-like"/>
    <property type="match status" value="1"/>
</dbReference>
<comment type="cofactor">
    <cofactor evidence="7">
        <name>a divalent metal cation</name>
        <dbReference type="ChEBI" id="CHEBI:60240"/>
    </cofactor>
    <text evidence="7">Binds 1 divalent metal cation per subunit.</text>
</comment>
<protein>
    <recommendedName>
        <fullName evidence="3 7">2-C-methyl-D-erythritol 2,4-cyclodiphosphate synthase</fullName>
        <shortName evidence="7">MECDP-synthase</shortName>
        <shortName evidence="7">MECPP-synthase</shortName>
        <shortName evidence="7">MECPS</shortName>
        <ecNumber evidence="3 7">4.6.1.12</ecNumber>
    </recommendedName>
</protein>
<organism evidence="10">
    <name type="scientific">candidate division WOR-3 bacterium</name>
    <dbReference type="NCBI Taxonomy" id="2052148"/>
    <lineage>
        <taxon>Bacteria</taxon>
        <taxon>Bacteria division WOR-3</taxon>
    </lineage>
</organism>
<dbReference type="GO" id="GO:0016114">
    <property type="term" value="P:terpenoid biosynthetic process"/>
    <property type="evidence" value="ECO:0007669"/>
    <property type="project" value="InterPro"/>
</dbReference>
<comment type="subunit">
    <text evidence="7">Homotrimer.</text>
</comment>
<dbReference type="EC" id="4.6.1.12" evidence="3 7"/>
<evidence type="ECO:0000256" key="5">
    <source>
        <dbReference type="ARBA" id="ARBA00023229"/>
    </source>
</evidence>
<feature type="binding site" evidence="7">
    <location>
        <position position="45"/>
    </location>
    <ligand>
        <name>a divalent metal cation</name>
        <dbReference type="ChEBI" id="CHEBI:60240"/>
    </ligand>
</feature>
<dbReference type="UniPathway" id="UPA00056">
    <property type="reaction ID" value="UER00095"/>
</dbReference>